<dbReference type="AlphaFoldDB" id="G8R4A9"/>
<dbReference type="RefSeq" id="WP_014203556.1">
    <property type="nucleotide sequence ID" value="NC_016599.1"/>
</dbReference>
<evidence type="ECO:0000313" key="1">
    <source>
        <dbReference type="EMBL" id="AEV34209.1"/>
    </source>
</evidence>
<dbReference type="STRING" id="926562.Oweho_3258"/>
<name>G8R4A9_OWEHD</name>
<proteinExistence type="predicted"/>
<dbReference type="HOGENOM" id="CLU_946081_0_0_10"/>
<dbReference type="KEGG" id="oho:Oweho_3258"/>
<dbReference type="Proteomes" id="UP000005631">
    <property type="component" value="Chromosome"/>
</dbReference>
<keyword evidence="2" id="KW-1185">Reference proteome</keyword>
<reference evidence="1 2" key="1">
    <citation type="journal article" date="2012" name="Stand. Genomic Sci.">
        <title>Genome sequence of the orange-pigmented seawater bacterium Owenweeksia hongkongensis type strain (UST20020801(T)).</title>
        <authorList>
            <person name="Riedel T."/>
            <person name="Held B."/>
            <person name="Nolan M."/>
            <person name="Lucas S."/>
            <person name="Lapidus A."/>
            <person name="Tice H."/>
            <person name="Del Rio T.G."/>
            <person name="Cheng J.F."/>
            <person name="Han C."/>
            <person name="Tapia R."/>
            <person name="Goodwin L.A."/>
            <person name="Pitluck S."/>
            <person name="Liolios K."/>
            <person name="Mavromatis K."/>
            <person name="Pagani I."/>
            <person name="Ivanova N."/>
            <person name="Mikhailova N."/>
            <person name="Pati A."/>
            <person name="Chen A."/>
            <person name="Palaniappan K."/>
            <person name="Rohde M."/>
            <person name="Tindall B.J."/>
            <person name="Detter J.C."/>
            <person name="Goker M."/>
            <person name="Woyke T."/>
            <person name="Bristow J."/>
            <person name="Eisen J.A."/>
            <person name="Markowitz V."/>
            <person name="Hugenholtz P."/>
            <person name="Klenk H.P."/>
            <person name="Kyrpides N.C."/>
        </authorList>
    </citation>
    <scope>NUCLEOTIDE SEQUENCE</scope>
    <source>
        <strain evidence="2">DSM 17368 / JCM 12287 / NRRL B-23963</strain>
    </source>
</reference>
<dbReference type="OrthoDB" id="1688888at2"/>
<gene>
    <name evidence="1" type="ordered locus">Oweho_3258</name>
</gene>
<accession>G8R4A9</accession>
<evidence type="ECO:0000313" key="2">
    <source>
        <dbReference type="Proteomes" id="UP000005631"/>
    </source>
</evidence>
<sequence length="294" mass="33266">MSFEYLTNKRMALDVLSGSLKDGGLIIFIGAGASKDMGLPSWFELVNALRKHQGLVELTGGKTATELHMAADEVRDEVGDEMQFKKILQEVLYEFQLEDFVKKVYDYKLLISLSALLMGSTRGRVTKVFTFNFDSMLQWYLSVFGFTLNVVSALPYKEKSVDVTIFHPHGYVPHPEISHQFSREIILGLEEMDKRLGLGHPWFEVLKVNLRSNLAIFIGLSEDTFFDRALSPVVSDVVNHVGGERPVGFWLFGGDKDEAVKKAMLRKNVIPITLDSYDEIPEYLLEICQKASKM</sequence>
<protein>
    <submittedName>
        <fullName evidence="1">Uncharacterized protein</fullName>
    </submittedName>
</protein>
<dbReference type="EMBL" id="CP003156">
    <property type="protein sequence ID" value="AEV34209.1"/>
    <property type="molecule type" value="Genomic_DNA"/>
</dbReference>
<organism evidence="1 2">
    <name type="scientific">Owenweeksia hongkongensis (strain DSM 17368 / CIP 108786 / JCM 12287 / NRRL B-23963 / UST20020801)</name>
    <dbReference type="NCBI Taxonomy" id="926562"/>
    <lineage>
        <taxon>Bacteria</taxon>
        <taxon>Pseudomonadati</taxon>
        <taxon>Bacteroidota</taxon>
        <taxon>Flavobacteriia</taxon>
        <taxon>Flavobacteriales</taxon>
        <taxon>Owenweeksiaceae</taxon>
        <taxon>Owenweeksia</taxon>
    </lineage>
</organism>